<dbReference type="RefSeq" id="XP_040661539.1">
    <property type="nucleotide sequence ID" value="XM_040809501.1"/>
</dbReference>
<dbReference type="Proteomes" id="UP000184073">
    <property type="component" value="Unassembled WGS sequence"/>
</dbReference>
<evidence type="ECO:0000256" key="1">
    <source>
        <dbReference type="SAM" id="Coils"/>
    </source>
</evidence>
<sequence>MSAGIHHPESSVMETPQADSLQLQHYGDARDSLSPSLNRASDTHPLREQINWTRQLVVSHGHQKGSTIERTQYESRLAGARRELEILHERLEFEAANGRMWREKYWALDETVKEGKIAVAPANNGVAAMHDNGEQPNEGHWRVQYQKEKAERLRCEANCDALQREVTDLKLENARMLAASQPEAVAAAEATWRPKLETRERELDRSRSKIEDGNRELASEREMHEKAKYEWASQEGQLKDALDKKDAAIGDLEQEARRLQEELEAVRDDRGLSKNSLVAKYRKKMDQANRQANDLKFQLREKQLAVELLEMRLLEEEDANQLWKYKYVVEH</sequence>
<keyword evidence="4" id="KW-1185">Reference proteome</keyword>
<organism evidence="3 4">
    <name type="scientific">Aspergillus versicolor CBS 583.65</name>
    <dbReference type="NCBI Taxonomy" id="1036611"/>
    <lineage>
        <taxon>Eukaryota</taxon>
        <taxon>Fungi</taxon>
        <taxon>Dikarya</taxon>
        <taxon>Ascomycota</taxon>
        <taxon>Pezizomycotina</taxon>
        <taxon>Eurotiomycetes</taxon>
        <taxon>Eurotiomycetidae</taxon>
        <taxon>Eurotiales</taxon>
        <taxon>Aspergillaceae</taxon>
        <taxon>Aspergillus</taxon>
        <taxon>Aspergillus subgen. Nidulantes</taxon>
    </lineage>
</organism>
<keyword evidence="1" id="KW-0175">Coiled coil</keyword>
<gene>
    <name evidence="3" type="ORF">ASPVEDRAFT_22815</name>
</gene>
<protein>
    <submittedName>
        <fullName evidence="3">Uncharacterized protein</fullName>
    </submittedName>
</protein>
<evidence type="ECO:0000313" key="3">
    <source>
        <dbReference type="EMBL" id="OJI95776.1"/>
    </source>
</evidence>
<dbReference type="EMBL" id="KV878125">
    <property type="protein sequence ID" value="OJI95776.1"/>
    <property type="molecule type" value="Genomic_DNA"/>
</dbReference>
<dbReference type="AlphaFoldDB" id="A0A1L9P2Q7"/>
<name>A0A1L9P2Q7_ASPVE</name>
<dbReference type="GeneID" id="63725012"/>
<reference evidence="4" key="1">
    <citation type="journal article" date="2017" name="Genome Biol.">
        <title>Comparative genomics reveals high biological diversity and specific adaptations in the industrially and medically important fungal genus Aspergillus.</title>
        <authorList>
            <person name="de Vries R.P."/>
            <person name="Riley R."/>
            <person name="Wiebenga A."/>
            <person name="Aguilar-Osorio G."/>
            <person name="Amillis S."/>
            <person name="Uchima C.A."/>
            <person name="Anderluh G."/>
            <person name="Asadollahi M."/>
            <person name="Askin M."/>
            <person name="Barry K."/>
            <person name="Battaglia E."/>
            <person name="Bayram O."/>
            <person name="Benocci T."/>
            <person name="Braus-Stromeyer S.A."/>
            <person name="Caldana C."/>
            <person name="Canovas D."/>
            <person name="Cerqueira G.C."/>
            <person name="Chen F."/>
            <person name="Chen W."/>
            <person name="Choi C."/>
            <person name="Clum A."/>
            <person name="Dos Santos R.A."/>
            <person name="Damasio A.R."/>
            <person name="Diallinas G."/>
            <person name="Emri T."/>
            <person name="Fekete E."/>
            <person name="Flipphi M."/>
            <person name="Freyberg S."/>
            <person name="Gallo A."/>
            <person name="Gournas C."/>
            <person name="Habgood R."/>
            <person name="Hainaut M."/>
            <person name="Harispe M.L."/>
            <person name="Henrissat B."/>
            <person name="Hilden K.S."/>
            <person name="Hope R."/>
            <person name="Hossain A."/>
            <person name="Karabika E."/>
            <person name="Karaffa L."/>
            <person name="Karanyi Z."/>
            <person name="Krasevec N."/>
            <person name="Kuo A."/>
            <person name="Kusch H."/>
            <person name="LaButti K."/>
            <person name="Lagendijk E.L."/>
            <person name="Lapidus A."/>
            <person name="Levasseur A."/>
            <person name="Lindquist E."/>
            <person name="Lipzen A."/>
            <person name="Logrieco A.F."/>
            <person name="MacCabe A."/>
            <person name="Maekelae M.R."/>
            <person name="Malavazi I."/>
            <person name="Melin P."/>
            <person name="Meyer V."/>
            <person name="Mielnichuk N."/>
            <person name="Miskei M."/>
            <person name="Molnar A.P."/>
            <person name="Mule G."/>
            <person name="Ngan C.Y."/>
            <person name="Orejas M."/>
            <person name="Orosz E."/>
            <person name="Ouedraogo J.P."/>
            <person name="Overkamp K.M."/>
            <person name="Park H.-S."/>
            <person name="Perrone G."/>
            <person name="Piumi F."/>
            <person name="Punt P.J."/>
            <person name="Ram A.F."/>
            <person name="Ramon A."/>
            <person name="Rauscher S."/>
            <person name="Record E."/>
            <person name="Riano-Pachon D.M."/>
            <person name="Robert V."/>
            <person name="Roehrig J."/>
            <person name="Ruller R."/>
            <person name="Salamov A."/>
            <person name="Salih N.S."/>
            <person name="Samson R.A."/>
            <person name="Sandor E."/>
            <person name="Sanguinetti M."/>
            <person name="Schuetze T."/>
            <person name="Sepcic K."/>
            <person name="Shelest E."/>
            <person name="Sherlock G."/>
            <person name="Sophianopoulou V."/>
            <person name="Squina F.M."/>
            <person name="Sun H."/>
            <person name="Susca A."/>
            <person name="Todd R.B."/>
            <person name="Tsang A."/>
            <person name="Unkles S.E."/>
            <person name="van de Wiele N."/>
            <person name="van Rossen-Uffink D."/>
            <person name="Oliveira J.V."/>
            <person name="Vesth T.C."/>
            <person name="Visser J."/>
            <person name="Yu J.-H."/>
            <person name="Zhou M."/>
            <person name="Andersen M.R."/>
            <person name="Archer D.B."/>
            <person name="Baker S.E."/>
            <person name="Benoit I."/>
            <person name="Brakhage A.A."/>
            <person name="Braus G.H."/>
            <person name="Fischer R."/>
            <person name="Frisvad J.C."/>
            <person name="Goldman G.H."/>
            <person name="Houbraken J."/>
            <person name="Oakley B."/>
            <person name="Pocsi I."/>
            <person name="Scazzocchio C."/>
            <person name="Seiboth B."/>
            <person name="vanKuyk P.A."/>
            <person name="Wortman J."/>
            <person name="Dyer P.S."/>
            <person name="Grigoriev I.V."/>
        </authorList>
    </citation>
    <scope>NUCLEOTIDE SEQUENCE [LARGE SCALE GENOMIC DNA]</scope>
    <source>
        <strain evidence="4">CBS 583.65</strain>
    </source>
</reference>
<dbReference type="OrthoDB" id="10529682at2759"/>
<dbReference type="VEuPathDB" id="FungiDB:ASPVEDRAFT_22815"/>
<proteinExistence type="predicted"/>
<feature type="coiled-coil region" evidence="1">
    <location>
        <begin position="242"/>
        <end position="319"/>
    </location>
</feature>
<feature type="coiled-coil region" evidence="1">
    <location>
        <begin position="70"/>
        <end position="97"/>
    </location>
</feature>
<evidence type="ECO:0000313" key="4">
    <source>
        <dbReference type="Proteomes" id="UP000184073"/>
    </source>
</evidence>
<feature type="region of interest" description="Disordered" evidence="2">
    <location>
        <begin position="199"/>
        <end position="222"/>
    </location>
</feature>
<evidence type="ECO:0000256" key="2">
    <source>
        <dbReference type="SAM" id="MobiDB-lite"/>
    </source>
</evidence>
<accession>A0A1L9P2Q7</accession>